<feature type="transmembrane region" description="Helical" evidence="10">
    <location>
        <begin position="248"/>
        <end position="269"/>
    </location>
</feature>
<dbReference type="GO" id="GO:0034625">
    <property type="term" value="P:fatty acid elongation, monounsaturated fatty acid"/>
    <property type="evidence" value="ECO:0007669"/>
    <property type="project" value="TreeGrafter"/>
</dbReference>
<evidence type="ECO:0000256" key="6">
    <source>
        <dbReference type="ARBA" id="ARBA00022989"/>
    </source>
</evidence>
<dbReference type="PANTHER" id="PTHR11157:SF103">
    <property type="entry name" value="ELONGATION OF VERY LONG CHAIN FATTY ACIDS PROTEIN"/>
    <property type="match status" value="1"/>
</dbReference>
<proteinExistence type="inferred from homology"/>
<evidence type="ECO:0000256" key="7">
    <source>
        <dbReference type="ARBA" id="ARBA00023098"/>
    </source>
</evidence>
<dbReference type="OrthoDB" id="6624222at2759"/>
<feature type="transmembrane region" description="Helical" evidence="10">
    <location>
        <begin position="45"/>
        <end position="63"/>
    </location>
</feature>
<keyword evidence="3 10" id="KW-0808">Transferase</keyword>
<evidence type="ECO:0000256" key="4">
    <source>
        <dbReference type="ARBA" id="ARBA00022692"/>
    </source>
</evidence>
<comment type="catalytic activity">
    <reaction evidence="10">
        <text>a very-long-chain acyl-CoA + malonyl-CoA + H(+) = a very-long-chain 3-oxoacyl-CoA + CO2 + CoA</text>
        <dbReference type="Rhea" id="RHEA:32727"/>
        <dbReference type="ChEBI" id="CHEBI:15378"/>
        <dbReference type="ChEBI" id="CHEBI:16526"/>
        <dbReference type="ChEBI" id="CHEBI:57287"/>
        <dbReference type="ChEBI" id="CHEBI:57384"/>
        <dbReference type="ChEBI" id="CHEBI:90725"/>
        <dbReference type="ChEBI" id="CHEBI:90736"/>
        <dbReference type="EC" id="2.3.1.199"/>
    </reaction>
</comment>
<keyword evidence="9 10" id="KW-0275">Fatty acid biosynthesis</keyword>
<reference evidence="11 12" key="1">
    <citation type="submission" date="2019-08" db="EMBL/GenBank/DDBJ databases">
        <authorList>
            <person name="Alioto T."/>
            <person name="Alioto T."/>
            <person name="Gomez Garrido J."/>
        </authorList>
    </citation>
    <scope>NUCLEOTIDE SEQUENCE [LARGE SCALE GENOMIC DNA]</scope>
</reference>
<keyword evidence="4 10" id="KW-0812">Transmembrane</keyword>
<evidence type="ECO:0000313" key="11">
    <source>
        <dbReference type="EMBL" id="VVC28062.1"/>
    </source>
</evidence>
<comment type="similarity">
    <text evidence="10">Belongs to the ELO family.</text>
</comment>
<sequence length="281" mass="33704">MLNETNTRNYLHGIIADIQLHISNMIKEEIKYDDEIDSWLLMNKPWSICTIIAIYLLFVLKIGPTCMKNRQPMNIKLIMLIYNATQTVFNGWLVCWFLFMPGTFNYAWNYSCHSDTGPHSRYLISQLYKAMWYYFISKIADLADTVFFVLRKKQSQVTFLHVYHHVNMAFTAWFHLRFIKSEQVTFGGIINITVHMIMYSYYFLAALGPKIKKYLWWKKYLTGLQILQFVVIVLYVFGLFIFDCQYPKLFMIYLIMDVILFFHMFMIFYKKTYTAEKIKVK</sequence>
<dbReference type="AlphaFoldDB" id="A0A5E4MDT9"/>
<feature type="transmembrane region" description="Helical" evidence="10">
    <location>
        <begin position="75"/>
        <end position="99"/>
    </location>
</feature>
<dbReference type="PROSITE" id="PS01188">
    <property type="entry name" value="ELO"/>
    <property type="match status" value="1"/>
</dbReference>
<dbReference type="GO" id="GO:0019367">
    <property type="term" value="P:fatty acid elongation, saturated fatty acid"/>
    <property type="evidence" value="ECO:0007669"/>
    <property type="project" value="TreeGrafter"/>
</dbReference>
<keyword evidence="12" id="KW-1185">Reference proteome</keyword>
<dbReference type="GO" id="GO:0030148">
    <property type="term" value="P:sphingolipid biosynthetic process"/>
    <property type="evidence" value="ECO:0007669"/>
    <property type="project" value="TreeGrafter"/>
</dbReference>
<evidence type="ECO:0000256" key="5">
    <source>
        <dbReference type="ARBA" id="ARBA00022832"/>
    </source>
</evidence>
<feature type="transmembrane region" description="Helical" evidence="10">
    <location>
        <begin position="131"/>
        <end position="150"/>
    </location>
</feature>
<evidence type="ECO:0000256" key="9">
    <source>
        <dbReference type="ARBA" id="ARBA00023160"/>
    </source>
</evidence>
<comment type="subcellular location">
    <subcellularLocation>
        <location evidence="1">Membrane</location>
        <topology evidence="1">Multi-pass membrane protein</topology>
    </subcellularLocation>
</comment>
<organism evidence="11 12">
    <name type="scientific">Cinara cedri</name>
    <dbReference type="NCBI Taxonomy" id="506608"/>
    <lineage>
        <taxon>Eukaryota</taxon>
        <taxon>Metazoa</taxon>
        <taxon>Ecdysozoa</taxon>
        <taxon>Arthropoda</taxon>
        <taxon>Hexapoda</taxon>
        <taxon>Insecta</taxon>
        <taxon>Pterygota</taxon>
        <taxon>Neoptera</taxon>
        <taxon>Paraneoptera</taxon>
        <taxon>Hemiptera</taxon>
        <taxon>Sternorrhyncha</taxon>
        <taxon>Aphidomorpha</taxon>
        <taxon>Aphidoidea</taxon>
        <taxon>Aphididae</taxon>
        <taxon>Lachninae</taxon>
        <taxon>Cinara</taxon>
    </lineage>
</organism>
<dbReference type="InterPro" id="IPR030457">
    <property type="entry name" value="ELO_CS"/>
</dbReference>
<evidence type="ECO:0000256" key="10">
    <source>
        <dbReference type="RuleBase" id="RU361115"/>
    </source>
</evidence>
<gene>
    <name evidence="11" type="ORF">CINCED_3A013292</name>
</gene>
<keyword evidence="6 10" id="KW-1133">Transmembrane helix</keyword>
<dbReference type="Pfam" id="PF01151">
    <property type="entry name" value="ELO"/>
    <property type="match status" value="1"/>
</dbReference>
<dbReference type="GO" id="GO:0009922">
    <property type="term" value="F:fatty acid elongase activity"/>
    <property type="evidence" value="ECO:0007669"/>
    <property type="project" value="UniProtKB-EC"/>
</dbReference>
<feature type="transmembrane region" description="Helical" evidence="10">
    <location>
        <begin position="188"/>
        <end position="208"/>
    </location>
</feature>
<feature type="transmembrane region" description="Helical" evidence="10">
    <location>
        <begin position="157"/>
        <end position="176"/>
    </location>
</feature>
<dbReference type="Proteomes" id="UP000325440">
    <property type="component" value="Unassembled WGS sequence"/>
</dbReference>
<dbReference type="GO" id="GO:0042761">
    <property type="term" value="P:very long-chain fatty acid biosynthetic process"/>
    <property type="evidence" value="ECO:0007669"/>
    <property type="project" value="TreeGrafter"/>
</dbReference>
<dbReference type="InterPro" id="IPR002076">
    <property type="entry name" value="ELO_fam"/>
</dbReference>
<accession>A0A5E4MDT9</accession>
<name>A0A5E4MDT9_9HEMI</name>
<dbReference type="EMBL" id="CABPRJ010000477">
    <property type="protein sequence ID" value="VVC28062.1"/>
    <property type="molecule type" value="Genomic_DNA"/>
</dbReference>
<evidence type="ECO:0000256" key="3">
    <source>
        <dbReference type="ARBA" id="ARBA00022679"/>
    </source>
</evidence>
<evidence type="ECO:0000256" key="1">
    <source>
        <dbReference type="ARBA" id="ARBA00004141"/>
    </source>
</evidence>
<evidence type="ECO:0000313" key="12">
    <source>
        <dbReference type="Proteomes" id="UP000325440"/>
    </source>
</evidence>
<dbReference type="GO" id="GO:0034626">
    <property type="term" value="P:fatty acid elongation, polyunsaturated fatty acid"/>
    <property type="evidence" value="ECO:0007669"/>
    <property type="project" value="TreeGrafter"/>
</dbReference>
<keyword evidence="8 10" id="KW-0472">Membrane</keyword>
<dbReference type="PANTHER" id="PTHR11157">
    <property type="entry name" value="FATTY ACID ACYL TRANSFERASE-RELATED"/>
    <property type="match status" value="1"/>
</dbReference>
<keyword evidence="2 10" id="KW-0444">Lipid biosynthesis</keyword>
<dbReference type="GO" id="GO:0005789">
    <property type="term" value="C:endoplasmic reticulum membrane"/>
    <property type="evidence" value="ECO:0007669"/>
    <property type="project" value="TreeGrafter"/>
</dbReference>
<feature type="transmembrane region" description="Helical" evidence="10">
    <location>
        <begin position="220"/>
        <end position="242"/>
    </location>
</feature>
<evidence type="ECO:0000256" key="8">
    <source>
        <dbReference type="ARBA" id="ARBA00023136"/>
    </source>
</evidence>
<keyword evidence="7 10" id="KW-0443">Lipid metabolism</keyword>
<dbReference type="EC" id="2.3.1.199" evidence="10"/>
<evidence type="ECO:0000256" key="2">
    <source>
        <dbReference type="ARBA" id="ARBA00022516"/>
    </source>
</evidence>
<protein>
    <recommendedName>
        <fullName evidence="10">Elongation of very long chain fatty acids protein</fullName>
        <ecNumber evidence="10">2.3.1.199</ecNumber>
    </recommendedName>
    <alternativeName>
        <fullName evidence="10">Very-long-chain 3-oxoacyl-CoA synthase</fullName>
    </alternativeName>
</protein>
<keyword evidence="5 10" id="KW-0276">Fatty acid metabolism</keyword>